<accession>A0A1G2QJ21</accession>
<feature type="domain" description="FAD dependent oxidoreductase" evidence="1">
    <location>
        <begin position="9"/>
        <end position="327"/>
    </location>
</feature>
<dbReference type="EMBL" id="MHTL01000011">
    <property type="protein sequence ID" value="OHA60605.1"/>
    <property type="molecule type" value="Genomic_DNA"/>
</dbReference>
<dbReference type="InterPro" id="IPR036188">
    <property type="entry name" value="FAD/NAD-bd_sf"/>
</dbReference>
<sequence>MTGENRPHIAIIGGGFFGATVAYVLAEAGYPVTLFEKHDDLLQAASGINQFRLHRGYHYPRSAETARECAEAEQIFLEEFPGLVSFENDHYYCIAREGSKISPEDFRAFCDAVGLEYEEAHSPVVNREEILWSVKVREGLVRIDAARCYLRERLEHLGVALRFNTLATEELLRPFSKVVVCTYASNNQVLRTLLHDEHIQEYQYELCEKIVLELPTEFQHQSVVIMDGPFMCVDPFCDTPYHLMGNVVHAIHRSSVGAYPEIPTHLAQFINRGLVNKPPHSNFRHFIKSASQYFPHVYAARHVGSMYTIRTVLPNLDHSDARPTIVEPLSERVIRVFSGKIGNCVLAAWQVRRLITKSEGKHPQ</sequence>
<dbReference type="Gene3D" id="3.50.50.60">
    <property type="entry name" value="FAD/NAD(P)-binding domain"/>
    <property type="match status" value="1"/>
</dbReference>
<dbReference type="SUPFAM" id="SSF51905">
    <property type="entry name" value="FAD/NAD(P)-binding domain"/>
    <property type="match status" value="1"/>
</dbReference>
<proteinExistence type="predicted"/>
<evidence type="ECO:0000259" key="1">
    <source>
        <dbReference type="Pfam" id="PF01266"/>
    </source>
</evidence>
<comment type="caution">
    <text evidence="2">The sequence shown here is derived from an EMBL/GenBank/DDBJ whole genome shotgun (WGS) entry which is preliminary data.</text>
</comment>
<dbReference type="Pfam" id="PF01266">
    <property type="entry name" value="DAO"/>
    <property type="match status" value="1"/>
</dbReference>
<dbReference type="InterPro" id="IPR006076">
    <property type="entry name" value="FAD-dep_OxRdtase"/>
</dbReference>
<dbReference type="STRING" id="1802440.A2569_00835"/>
<name>A0A1G2QJ21_9BACT</name>
<dbReference type="Proteomes" id="UP000177090">
    <property type="component" value="Unassembled WGS sequence"/>
</dbReference>
<gene>
    <name evidence="2" type="ORF">A2569_00835</name>
</gene>
<reference evidence="2 3" key="1">
    <citation type="journal article" date="2016" name="Nat. Commun.">
        <title>Thousands of microbial genomes shed light on interconnected biogeochemical processes in an aquifer system.</title>
        <authorList>
            <person name="Anantharaman K."/>
            <person name="Brown C.T."/>
            <person name="Hug L.A."/>
            <person name="Sharon I."/>
            <person name="Castelle C.J."/>
            <person name="Probst A.J."/>
            <person name="Thomas B.C."/>
            <person name="Singh A."/>
            <person name="Wilkins M.J."/>
            <person name="Karaoz U."/>
            <person name="Brodie E.L."/>
            <person name="Williams K.H."/>
            <person name="Hubbard S.S."/>
            <person name="Banfield J.F."/>
        </authorList>
    </citation>
    <scope>NUCLEOTIDE SEQUENCE [LARGE SCALE GENOMIC DNA]</scope>
</reference>
<protein>
    <recommendedName>
        <fullName evidence="1">FAD dependent oxidoreductase domain-containing protein</fullName>
    </recommendedName>
</protein>
<dbReference type="AlphaFoldDB" id="A0A1G2QJ21"/>
<organism evidence="2 3">
    <name type="scientific">Candidatus Vogelbacteria bacterium RIFOXYD1_FULL_51_18</name>
    <dbReference type="NCBI Taxonomy" id="1802440"/>
    <lineage>
        <taxon>Bacteria</taxon>
        <taxon>Candidatus Vogeliibacteriota</taxon>
    </lineage>
</organism>
<evidence type="ECO:0000313" key="2">
    <source>
        <dbReference type="EMBL" id="OHA60605.1"/>
    </source>
</evidence>
<evidence type="ECO:0000313" key="3">
    <source>
        <dbReference type="Proteomes" id="UP000177090"/>
    </source>
</evidence>